<dbReference type="Gene3D" id="2.30.110.10">
    <property type="entry name" value="Electron Transport, Fmn-binding Protein, Chain A"/>
    <property type="match status" value="1"/>
</dbReference>
<dbReference type="InterPro" id="IPR004378">
    <property type="entry name" value="F420H2_quin_Rdtase"/>
</dbReference>
<protein>
    <submittedName>
        <fullName evidence="1">Nitroreductase family deazaflavin-dependent oxidoreductase</fullName>
    </submittedName>
</protein>
<dbReference type="Proteomes" id="UP001056455">
    <property type="component" value="Chromosome"/>
</dbReference>
<reference evidence="1" key="1">
    <citation type="submission" date="2022-06" db="EMBL/GenBank/DDBJ databases">
        <title>Ornithinimicrobium HY1793.</title>
        <authorList>
            <person name="Huang Y."/>
        </authorList>
    </citation>
    <scope>NUCLEOTIDE SEQUENCE</scope>
    <source>
        <strain evidence="1">HY1793</strain>
    </source>
</reference>
<accession>A0ABY4YN17</accession>
<organism evidence="1 2">
    <name type="scientific">Ornithinimicrobium faecis</name>
    <dbReference type="NCBI Taxonomy" id="2934158"/>
    <lineage>
        <taxon>Bacteria</taxon>
        <taxon>Bacillati</taxon>
        <taxon>Actinomycetota</taxon>
        <taxon>Actinomycetes</taxon>
        <taxon>Micrococcales</taxon>
        <taxon>Ornithinimicrobiaceae</taxon>
        <taxon>Ornithinimicrobium</taxon>
    </lineage>
</organism>
<dbReference type="RefSeq" id="WP_252590932.1">
    <property type="nucleotide sequence ID" value="NZ_CP099489.1"/>
</dbReference>
<keyword evidence="2" id="KW-1185">Reference proteome</keyword>
<sequence>MADLVRTWGARLLQNRLFVRAPIPMFRAGLGFLFTRRLLMLEHVGRTSGAARFVVLEVVSEESPTSLVVASGFGPTAQWFRNLQAQPRCHVSIGTTRRHPAQARVLDEGERTRVLAAYQLEHPTAWEKLSAVITEATGETEPDIPLVRLDLSAGDAPQARFGPGEV</sequence>
<name>A0ABY4YN17_9MICO</name>
<gene>
    <name evidence="1" type="ORF">NF556_10765</name>
</gene>
<dbReference type="InterPro" id="IPR012349">
    <property type="entry name" value="Split_barrel_FMN-bd"/>
</dbReference>
<dbReference type="NCBIfam" id="TIGR00026">
    <property type="entry name" value="hi_GC_TIGR00026"/>
    <property type="match status" value="1"/>
</dbReference>
<dbReference type="EMBL" id="CP099489">
    <property type="protein sequence ID" value="USQ78144.1"/>
    <property type="molecule type" value="Genomic_DNA"/>
</dbReference>
<dbReference type="Pfam" id="PF04075">
    <property type="entry name" value="F420H2_quin_red"/>
    <property type="match status" value="1"/>
</dbReference>
<evidence type="ECO:0000313" key="2">
    <source>
        <dbReference type="Proteomes" id="UP001056455"/>
    </source>
</evidence>
<evidence type="ECO:0000313" key="1">
    <source>
        <dbReference type="EMBL" id="USQ78144.1"/>
    </source>
</evidence>
<proteinExistence type="predicted"/>